<gene>
    <name evidence="3" type="ORF">PSALAMII_LOCUS7056</name>
</gene>
<dbReference type="InterPro" id="IPR029058">
    <property type="entry name" value="AB_hydrolase_fold"/>
</dbReference>
<dbReference type="GO" id="GO:0016787">
    <property type="term" value="F:hydrolase activity"/>
    <property type="evidence" value="ECO:0007669"/>
    <property type="project" value="UniProtKB-KW"/>
</dbReference>
<proteinExistence type="predicted"/>
<evidence type="ECO:0000259" key="2">
    <source>
        <dbReference type="Pfam" id="PF03959"/>
    </source>
</evidence>
<reference evidence="3" key="1">
    <citation type="submission" date="2021-07" db="EMBL/GenBank/DDBJ databases">
        <authorList>
            <person name="Branca A.L. A."/>
        </authorList>
    </citation>
    <scope>NUCLEOTIDE SEQUENCE</scope>
</reference>
<evidence type="ECO:0000313" key="3">
    <source>
        <dbReference type="EMBL" id="CAG8395017.1"/>
    </source>
</evidence>
<dbReference type="OrthoDB" id="414698at2759"/>
<dbReference type="GO" id="GO:0072330">
    <property type="term" value="P:monocarboxylic acid biosynthetic process"/>
    <property type="evidence" value="ECO:0007669"/>
    <property type="project" value="UniProtKB-ARBA"/>
</dbReference>
<dbReference type="AlphaFoldDB" id="A0A9W4NPI7"/>
<dbReference type="InterPro" id="IPR050593">
    <property type="entry name" value="LovG"/>
</dbReference>
<dbReference type="Gene3D" id="3.40.50.1820">
    <property type="entry name" value="alpha/beta hydrolase"/>
    <property type="match status" value="1"/>
</dbReference>
<dbReference type="GO" id="GO:0019748">
    <property type="term" value="P:secondary metabolic process"/>
    <property type="evidence" value="ECO:0007669"/>
    <property type="project" value="TreeGrafter"/>
</dbReference>
<evidence type="ECO:0000313" key="4">
    <source>
        <dbReference type="Proteomes" id="UP001152592"/>
    </source>
</evidence>
<dbReference type="GO" id="GO:0005737">
    <property type="term" value="C:cytoplasm"/>
    <property type="evidence" value="ECO:0007669"/>
    <property type="project" value="TreeGrafter"/>
</dbReference>
<dbReference type="Pfam" id="PF03959">
    <property type="entry name" value="FSH1"/>
    <property type="match status" value="1"/>
</dbReference>
<sequence length="305" mass="33739">MRVLCLHGHGTSSDIFETQLSAIRNLLDESVEYVYIDGPVESDRVRGWLAHILYMNFILTMARAGMSEMVPGPFFGWFSGFSPTQILETHTLVAEALEEDGPFDAIFGFSQGATLALCYLLEHQIRHPDQPPPVHFAVLFSCAGPAFSSDTNLARKIIHSLAPEDFERLRVAEVESQDTEAKDAFLATMRTALQLGGDNGFVVPADEIDQWERASSSTREQLMTRVFHPSLTATRVKIPTIHVLGDSDTADVLEQAELCRGLCDPRSVERVAHSAAHDVPRKPDEARQVAEAIRAAEAEACLMIY</sequence>
<protein>
    <recommendedName>
        <fullName evidence="2">Serine hydrolase domain-containing protein</fullName>
    </recommendedName>
</protein>
<comment type="caution">
    <text evidence="3">The sequence shown here is derived from an EMBL/GenBank/DDBJ whole genome shotgun (WGS) entry which is preliminary data.</text>
</comment>
<dbReference type="InterPro" id="IPR005645">
    <property type="entry name" value="FSH-like_dom"/>
</dbReference>
<dbReference type="PANTHER" id="PTHR48070:SF4">
    <property type="entry name" value="ESTERASE ALNB"/>
    <property type="match status" value="1"/>
</dbReference>
<dbReference type="GO" id="GO:0017000">
    <property type="term" value="P:antibiotic biosynthetic process"/>
    <property type="evidence" value="ECO:0007669"/>
    <property type="project" value="UniProtKB-ARBA"/>
</dbReference>
<dbReference type="SUPFAM" id="SSF53474">
    <property type="entry name" value="alpha/beta-Hydrolases"/>
    <property type="match status" value="1"/>
</dbReference>
<dbReference type="Proteomes" id="UP001152592">
    <property type="component" value="Unassembled WGS sequence"/>
</dbReference>
<feature type="domain" description="Serine hydrolase" evidence="2">
    <location>
        <begin position="1"/>
        <end position="288"/>
    </location>
</feature>
<dbReference type="PANTHER" id="PTHR48070">
    <property type="entry name" value="ESTERASE OVCA2"/>
    <property type="match status" value="1"/>
</dbReference>
<dbReference type="GO" id="GO:0005634">
    <property type="term" value="C:nucleus"/>
    <property type="evidence" value="ECO:0007669"/>
    <property type="project" value="TreeGrafter"/>
</dbReference>
<keyword evidence="1" id="KW-0378">Hydrolase</keyword>
<name>A0A9W4NPI7_9EURO</name>
<organism evidence="3 4">
    <name type="scientific">Penicillium salamii</name>
    <dbReference type="NCBI Taxonomy" id="1612424"/>
    <lineage>
        <taxon>Eukaryota</taxon>
        <taxon>Fungi</taxon>
        <taxon>Dikarya</taxon>
        <taxon>Ascomycota</taxon>
        <taxon>Pezizomycotina</taxon>
        <taxon>Eurotiomycetes</taxon>
        <taxon>Eurotiomycetidae</taxon>
        <taxon>Eurotiales</taxon>
        <taxon>Aspergillaceae</taxon>
        <taxon>Penicillium</taxon>
    </lineage>
</organism>
<evidence type="ECO:0000256" key="1">
    <source>
        <dbReference type="ARBA" id="ARBA00022801"/>
    </source>
</evidence>
<dbReference type="EMBL" id="CAJVPD010000249">
    <property type="protein sequence ID" value="CAG8395017.1"/>
    <property type="molecule type" value="Genomic_DNA"/>
</dbReference>
<accession>A0A9W4NPI7</accession>